<comment type="caution">
    <text evidence="1">The sequence shown here is derived from an EMBL/GenBank/DDBJ whole genome shotgun (WGS) entry which is preliminary data.</text>
</comment>
<gene>
    <name evidence="1" type="ORF">HPB48_003845</name>
</gene>
<evidence type="ECO:0000313" key="1">
    <source>
        <dbReference type="EMBL" id="KAH9363222.1"/>
    </source>
</evidence>
<proteinExistence type="predicted"/>
<reference evidence="1 2" key="1">
    <citation type="journal article" date="2020" name="Cell">
        <title>Large-Scale Comparative Analyses of Tick Genomes Elucidate Their Genetic Diversity and Vector Capacities.</title>
        <authorList>
            <consortium name="Tick Genome and Microbiome Consortium (TIGMIC)"/>
            <person name="Jia N."/>
            <person name="Wang J."/>
            <person name="Shi W."/>
            <person name="Du L."/>
            <person name="Sun Y."/>
            <person name="Zhan W."/>
            <person name="Jiang J.F."/>
            <person name="Wang Q."/>
            <person name="Zhang B."/>
            <person name="Ji P."/>
            <person name="Bell-Sakyi L."/>
            <person name="Cui X.M."/>
            <person name="Yuan T.T."/>
            <person name="Jiang B.G."/>
            <person name="Yang W.F."/>
            <person name="Lam T.T."/>
            <person name="Chang Q.C."/>
            <person name="Ding S.J."/>
            <person name="Wang X.J."/>
            <person name="Zhu J.G."/>
            <person name="Ruan X.D."/>
            <person name="Zhao L."/>
            <person name="Wei J.T."/>
            <person name="Ye R.Z."/>
            <person name="Que T.C."/>
            <person name="Du C.H."/>
            <person name="Zhou Y.H."/>
            <person name="Cheng J.X."/>
            <person name="Dai P.F."/>
            <person name="Guo W.B."/>
            <person name="Han X.H."/>
            <person name="Huang E.J."/>
            <person name="Li L.F."/>
            <person name="Wei W."/>
            <person name="Gao Y.C."/>
            <person name="Liu J.Z."/>
            <person name="Shao H.Z."/>
            <person name="Wang X."/>
            <person name="Wang C.C."/>
            <person name="Yang T.C."/>
            <person name="Huo Q.B."/>
            <person name="Li W."/>
            <person name="Chen H.Y."/>
            <person name="Chen S.E."/>
            <person name="Zhou L.G."/>
            <person name="Ni X.B."/>
            <person name="Tian J.H."/>
            <person name="Sheng Y."/>
            <person name="Liu T."/>
            <person name="Pan Y.S."/>
            <person name="Xia L.Y."/>
            <person name="Li J."/>
            <person name="Zhao F."/>
            <person name="Cao W.C."/>
        </authorList>
    </citation>
    <scope>NUCLEOTIDE SEQUENCE [LARGE SCALE GENOMIC DNA]</scope>
    <source>
        <strain evidence="1">HaeL-2018</strain>
    </source>
</reference>
<dbReference type="AlphaFoldDB" id="A0A9J6FAC8"/>
<accession>A0A9J6FAC8</accession>
<dbReference type="VEuPathDB" id="VectorBase:HLOH_041987"/>
<organism evidence="1 2">
    <name type="scientific">Haemaphysalis longicornis</name>
    <name type="common">Bush tick</name>
    <dbReference type="NCBI Taxonomy" id="44386"/>
    <lineage>
        <taxon>Eukaryota</taxon>
        <taxon>Metazoa</taxon>
        <taxon>Ecdysozoa</taxon>
        <taxon>Arthropoda</taxon>
        <taxon>Chelicerata</taxon>
        <taxon>Arachnida</taxon>
        <taxon>Acari</taxon>
        <taxon>Parasitiformes</taxon>
        <taxon>Ixodida</taxon>
        <taxon>Ixodoidea</taxon>
        <taxon>Ixodidae</taxon>
        <taxon>Haemaphysalinae</taxon>
        <taxon>Haemaphysalis</taxon>
    </lineage>
</organism>
<keyword evidence="2" id="KW-1185">Reference proteome</keyword>
<dbReference type="Proteomes" id="UP000821853">
    <property type="component" value="Chromosome 1"/>
</dbReference>
<evidence type="ECO:0000313" key="2">
    <source>
        <dbReference type="Proteomes" id="UP000821853"/>
    </source>
</evidence>
<name>A0A9J6FAC8_HAELO</name>
<dbReference type="EMBL" id="JABSTR010000001">
    <property type="protein sequence ID" value="KAH9363222.1"/>
    <property type="molecule type" value="Genomic_DNA"/>
</dbReference>
<sequence>MLFILLNFCLGKPRCSGSRKLPVPERPLAFAAEAPCQPKPAQLEPAFGGGGKAFSLFLLADDKQSVRAALVPTVKASNSHSAGVRVVYTVNDPVAKVVFTDGSDKTFLTTPADNSTSSFTTLSSLTPGRASSRLSKCLQSSKGNLTEAMKLVRAVMSSLEEIRVEDVRMEAQKLVEEIQENQLRMDDDETSSDADLLKIGSSYKTKILENMRARFCDQFQELELFHCIFHAKQENPDFRRVSQLCGTSEQDMVTEYSIYRRYPGELASQQALLRLAREVERKTMFPALASAATRILLLPVGTVAVELSFFNHEQNPNIRQMSHDTGPC</sequence>
<protein>
    <submittedName>
        <fullName evidence="1">Uncharacterized protein</fullName>
    </submittedName>
</protein>